<keyword evidence="1" id="KW-0812">Transmembrane</keyword>
<feature type="transmembrane region" description="Helical" evidence="1">
    <location>
        <begin position="12"/>
        <end position="34"/>
    </location>
</feature>
<dbReference type="InterPro" id="IPR032816">
    <property type="entry name" value="VTT_dom"/>
</dbReference>
<dbReference type="InterPro" id="IPR051311">
    <property type="entry name" value="DedA_domain"/>
</dbReference>
<evidence type="ECO:0000259" key="2">
    <source>
        <dbReference type="Pfam" id="PF09335"/>
    </source>
</evidence>
<keyword evidence="1" id="KW-0472">Membrane</keyword>
<organism evidence="3 4">
    <name type="scientific">Variovorax soli</name>
    <dbReference type="NCBI Taxonomy" id="376815"/>
    <lineage>
        <taxon>Bacteria</taxon>
        <taxon>Pseudomonadati</taxon>
        <taxon>Pseudomonadota</taxon>
        <taxon>Betaproteobacteria</taxon>
        <taxon>Burkholderiales</taxon>
        <taxon>Comamonadaceae</taxon>
        <taxon>Variovorax</taxon>
    </lineage>
</organism>
<dbReference type="PANTHER" id="PTHR42709:SF2">
    <property type="entry name" value="INNER MEMBRANE PROTEIN YOHD"/>
    <property type="match status" value="1"/>
</dbReference>
<gene>
    <name evidence="3" type="ORF">J2739_005537</name>
</gene>
<sequence>MSITQFLSEYGYLAVLAGCLMEGESVLLLAGLAAQEGYLSFVYVVVVAFCGATLGDQAFYFLGRYVGGRLIANRPRLQVRANVVTALLQRYDAPLIIGVRFMYGFRILGPIAIGASTVSPWRFLTFNALGAALWAPLIAGAGYTFGYALESVFVDMGVVEKIGLVAVLFVAVTIGLHLRRRRRDGSEARPEKPPS</sequence>
<protein>
    <submittedName>
        <fullName evidence="3">Membrane protein DedA with SNARE-associated domain</fullName>
    </submittedName>
</protein>
<dbReference type="EMBL" id="JAVDRF010000022">
    <property type="protein sequence ID" value="MDR6539735.1"/>
    <property type="molecule type" value="Genomic_DNA"/>
</dbReference>
<dbReference type="Pfam" id="PF09335">
    <property type="entry name" value="VTT_dom"/>
    <property type="match status" value="1"/>
</dbReference>
<evidence type="ECO:0000256" key="1">
    <source>
        <dbReference type="SAM" id="Phobius"/>
    </source>
</evidence>
<keyword evidence="1" id="KW-1133">Transmembrane helix</keyword>
<accession>A0ABU1NMP6</accession>
<feature type="domain" description="VTT" evidence="2">
    <location>
        <begin position="25"/>
        <end position="143"/>
    </location>
</feature>
<dbReference type="Proteomes" id="UP001184230">
    <property type="component" value="Unassembled WGS sequence"/>
</dbReference>
<evidence type="ECO:0000313" key="4">
    <source>
        <dbReference type="Proteomes" id="UP001184230"/>
    </source>
</evidence>
<feature type="transmembrane region" description="Helical" evidence="1">
    <location>
        <begin position="126"/>
        <end position="149"/>
    </location>
</feature>
<comment type="caution">
    <text evidence="3">The sequence shown here is derived from an EMBL/GenBank/DDBJ whole genome shotgun (WGS) entry which is preliminary data.</text>
</comment>
<dbReference type="RefSeq" id="WP_309907668.1">
    <property type="nucleotide sequence ID" value="NZ_JAVDRF010000022.1"/>
</dbReference>
<feature type="transmembrane region" description="Helical" evidence="1">
    <location>
        <begin position="161"/>
        <end position="178"/>
    </location>
</feature>
<name>A0ABU1NMP6_9BURK</name>
<feature type="transmembrane region" description="Helical" evidence="1">
    <location>
        <begin position="40"/>
        <end position="62"/>
    </location>
</feature>
<dbReference type="PANTHER" id="PTHR42709">
    <property type="entry name" value="ALKALINE PHOSPHATASE LIKE PROTEIN"/>
    <property type="match status" value="1"/>
</dbReference>
<keyword evidence="4" id="KW-1185">Reference proteome</keyword>
<evidence type="ECO:0000313" key="3">
    <source>
        <dbReference type="EMBL" id="MDR6539735.1"/>
    </source>
</evidence>
<proteinExistence type="predicted"/>
<reference evidence="3 4" key="1">
    <citation type="submission" date="2023-07" db="EMBL/GenBank/DDBJ databases">
        <title>Sorghum-associated microbial communities from plants grown in Nebraska, USA.</title>
        <authorList>
            <person name="Schachtman D."/>
        </authorList>
    </citation>
    <scope>NUCLEOTIDE SEQUENCE [LARGE SCALE GENOMIC DNA]</scope>
    <source>
        <strain evidence="3 4">DS1781</strain>
    </source>
</reference>